<evidence type="ECO:0000256" key="2">
    <source>
        <dbReference type="SAM" id="MobiDB-lite"/>
    </source>
</evidence>
<evidence type="ECO:0000313" key="4">
    <source>
        <dbReference type="Proteomes" id="UP001205105"/>
    </source>
</evidence>
<proteinExistence type="inferred from homology"/>
<dbReference type="EMBL" id="JADXDR010000021">
    <property type="protein sequence ID" value="KAI7845118.1"/>
    <property type="molecule type" value="Genomic_DNA"/>
</dbReference>
<dbReference type="PANTHER" id="PTHR31377">
    <property type="entry name" value="AGMATINE DEIMINASE-RELATED"/>
    <property type="match status" value="1"/>
</dbReference>
<sequence>MSASETPAGAAPPPDGTAAAAAADPAALGFHMPAEWEPHERTWMGWPQRPDNWRDNASHAQKAFVDVASAISQFEPVTVCANEEQVAAAREALPPHISVVCIPQDDAWFRDTGPTFVVKDQPGGGRTVAGVDWQFNAWGGLEGGLYASWERDDAVAGTILQMEGAQRFPCPIVMEGGSIHVDGQGTLLTTEECLLNMNRNPQLSREQIEDWLRHMLGVQKIIWLPKGLVGDDDTNGHIDNFACFAAPGVVLLAWTDDESDPQHAISKEAFEILSNTTDAQGRKLQASPHAEADCVLPGSKPRVAGERMAASYANCYICNGGVVVPAFGGEAAEADARAVEVLKGAFPDRKVVSVQSREILLGGGNIHCITQQQPKGAA</sequence>
<evidence type="ECO:0008006" key="5">
    <source>
        <dbReference type="Google" id="ProtNLM"/>
    </source>
</evidence>
<dbReference type="GO" id="GO:0047632">
    <property type="term" value="F:agmatine deiminase activity"/>
    <property type="evidence" value="ECO:0007669"/>
    <property type="project" value="InterPro"/>
</dbReference>
<dbReference type="AlphaFoldDB" id="A0AAD5H8F1"/>
<reference evidence="3" key="1">
    <citation type="submission" date="2020-11" db="EMBL/GenBank/DDBJ databases">
        <title>Chlorella ohadii genome sequencing and assembly.</title>
        <authorList>
            <person name="Murik O."/>
            <person name="Treves H."/>
            <person name="Kedem I."/>
            <person name="Shotland Y."/>
            <person name="Kaplan A."/>
        </authorList>
    </citation>
    <scope>NUCLEOTIDE SEQUENCE</scope>
    <source>
        <strain evidence="3">1</strain>
    </source>
</reference>
<comment type="caution">
    <text evidence="3">The sequence shown here is derived from an EMBL/GenBank/DDBJ whole genome shotgun (WGS) entry which is preliminary data.</text>
</comment>
<keyword evidence="4" id="KW-1185">Reference proteome</keyword>
<name>A0AAD5H8F1_9CHLO</name>
<evidence type="ECO:0000256" key="1">
    <source>
        <dbReference type="ARBA" id="ARBA00022801"/>
    </source>
</evidence>
<dbReference type="GO" id="GO:0009446">
    <property type="term" value="P:putrescine biosynthetic process"/>
    <property type="evidence" value="ECO:0007669"/>
    <property type="project" value="InterPro"/>
</dbReference>
<dbReference type="PANTHER" id="PTHR31377:SF2">
    <property type="entry name" value="AGMATINE DEIMINASE"/>
    <property type="match status" value="1"/>
</dbReference>
<dbReference type="InterPro" id="IPR017754">
    <property type="entry name" value="Agmatine_deiminase"/>
</dbReference>
<keyword evidence="1" id="KW-0378">Hydrolase</keyword>
<protein>
    <recommendedName>
        <fullName evidence="5">Agmatine deiminase</fullName>
    </recommendedName>
</protein>
<feature type="region of interest" description="Disordered" evidence="2">
    <location>
        <begin position="1"/>
        <end position="22"/>
    </location>
</feature>
<dbReference type="SUPFAM" id="SSF55909">
    <property type="entry name" value="Pentein"/>
    <property type="match status" value="1"/>
</dbReference>
<accession>A0AAD5H8F1</accession>
<dbReference type="NCBIfam" id="TIGR03380">
    <property type="entry name" value="agmatine_aguA"/>
    <property type="match status" value="1"/>
</dbReference>
<gene>
    <name evidence="3" type="ORF">COHA_001323</name>
</gene>
<organism evidence="3 4">
    <name type="scientific">Chlorella ohadii</name>
    <dbReference type="NCBI Taxonomy" id="2649997"/>
    <lineage>
        <taxon>Eukaryota</taxon>
        <taxon>Viridiplantae</taxon>
        <taxon>Chlorophyta</taxon>
        <taxon>core chlorophytes</taxon>
        <taxon>Trebouxiophyceae</taxon>
        <taxon>Chlorellales</taxon>
        <taxon>Chlorellaceae</taxon>
        <taxon>Chlorella clade</taxon>
        <taxon>Chlorella</taxon>
    </lineage>
</organism>
<dbReference type="Pfam" id="PF04371">
    <property type="entry name" value="PAD_porph"/>
    <property type="match status" value="1"/>
</dbReference>
<dbReference type="Gene3D" id="3.75.10.10">
    <property type="entry name" value="L-arginine/glycine Amidinotransferase, Chain A"/>
    <property type="match status" value="1"/>
</dbReference>
<dbReference type="HAMAP" id="MF_01841">
    <property type="entry name" value="Agmatine_deimin"/>
    <property type="match status" value="1"/>
</dbReference>
<dbReference type="InterPro" id="IPR007466">
    <property type="entry name" value="Peptidyl-Arg-deiminase_porph"/>
</dbReference>
<dbReference type="Proteomes" id="UP001205105">
    <property type="component" value="Unassembled WGS sequence"/>
</dbReference>
<dbReference type="GO" id="GO:0004668">
    <property type="term" value="F:protein-arginine deiminase activity"/>
    <property type="evidence" value="ECO:0007669"/>
    <property type="project" value="InterPro"/>
</dbReference>
<evidence type="ECO:0000313" key="3">
    <source>
        <dbReference type="EMBL" id="KAI7845118.1"/>
    </source>
</evidence>